<feature type="domain" description="Nuclear receptor" evidence="14">
    <location>
        <begin position="54"/>
        <end position="129"/>
    </location>
</feature>
<evidence type="ECO:0000256" key="1">
    <source>
        <dbReference type="ARBA" id="ARBA00005413"/>
    </source>
</evidence>
<keyword evidence="7" id="KW-0446">Lipid-binding</keyword>
<evidence type="ECO:0000256" key="10">
    <source>
        <dbReference type="ARBA" id="ARBA00023170"/>
    </source>
</evidence>
<keyword evidence="9 12" id="KW-0804">Transcription</keyword>
<dbReference type="OrthoDB" id="5799427at2759"/>
<sequence length="414" mass="47125">DLYSNSGSLEQSPESSPQSPNEQHQQDMFCTSTMPGDCSILDASENKVGDNSPKRLCLVCGDIASGFHYGVASCEACKAFFKRTIQGNIEYTCPASSVCEINKRRRKACQACRFQKCLRMGMLKEGVRLDRVRGGRQKYRRNAESSYQVQTISPVKKSSLEDNKILATLVCCEPEWLTINSQPNPALSSGSSLQYKTICILSDLVDKELVATIGWAKQIPGFTELVLNDQMRLLQATWAEVLSLSLAYRLRKQLILLWLIFNAYVDLISNYHRHRHPYLIPDFVMDEPQATVCKADEMFNYCVQIVKRLNNLKIAKEEYLLLKALLLTNVDIQLEDSQSVLKLRETLLVALQDCVSVLRPYNSTHHLSQILLSLPLLRQTDSIIRRFWNNVRREGNVPMNKLFVEMLESSIAFR</sequence>
<dbReference type="Proteomes" id="UP000285301">
    <property type="component" value="Unassembled WGS sequence"/>
</dbReference>
<dbReference type="InterPro" id="IPR035500">
    <property type="entry name" value="NHR-like_dom_sf"/>
</dbReference>
<keyword evidence="4 12" id="KW-0863">Zinc-finger</keyword>
<dbReference type="PROSITE" id="PS51030">
    <property type="entry name" value="NUCLEAR_REC_DBD_2"/>
    <property type="match status" value="1"/>
</dbReference>
<dbReference type="CDD" id="cd07170">
    <property type="entry name" value="NR_DBD_ERR"/>
    <property type="match status" value="1"/>
</dbReference>
<dbReference type="SUPFAM" id="SSF48508">
    <property type="entry name" value="Nuclear receptor ligand-binding domain"/>
    <property type="match status" value="1"/>
</dbReference>
<evidence type="ECO:0000256" key="13">
    <source>
        <dbReference type="SAM" id="MobiDB-lite"/>
    </source>
</evidence>
<dbReference type="Gene3D" id="1.10.565.10">
    <property type="entry name" value="Retinoid X Receptor"/>
    <property type="match status" value="1"/>
</dbReference>
<protein>
    <submittedName>
        <fullName evidence="16">Estrogen-related receptor gamma-like protein</fullName>
    </submittedName>
</protein>
<evidence type="ECO:0000256" key="4">
    <source>
        <dbReference type="ARBA" id="ARBA00022771"/>
    </source>
</evidence>
<feature type="compositionally biased region" description="Low complexity" evidence="13">
    <location>
        <begin position="1"/>
        <end position="23"/>
    </location>
</feature>
<dbReference type="GO" id="GO:0003700">
    <property type="term" value="F:DNA-binding transcription factor activity"/>
    <property type="evidence" value="ECO:0007669"/>
    <property type="project" value="InterPro"/>
</dbReference>
<dbReference type="GO" id="GO:0008270">
    <property type="term" value="F:zinc ion binding"/>
    <property type="evidence" value="ECO:0007669"/>
    <property type="project" value="UniProtKB-KW"/>
</dbReference>
<keyword evidence="2" id="KW-0754">Steroid-binding</keyword>
<dbReference type="PRINTS" id="PR00398">
    <property type="entry name" value="STRDHORMONER"/>
</dbReference>
<evidence type="ECO:0000256" key="11">
    <source>
        <dbReference type="ARBA" id="ARBA00023242"/>
    </source>
</evidence>
<evidence type="ECO:0000256" key="6">
    <source>
        <dbReference type="ARBA" id="ARBA00023015"/>
    </source>
</evidence>
<dbReference type="Gene3D" id="3.30.50.10">
    <property type="entry name" value="Erythroid Transcription Factor GATA-1, subunit A"/>
    <property type="match status" value="1"/>
</dbReference>
<comment type="caution">
    <text evidence="16">The sequence shown here is derived from an EMBL/GenBank/DDBJ whole genome shotgun (WGS) entry which is preliminary data.</text>
</comment>
<evidence type="ECO:0000259" key="15">
    <source>
        <dbReference type="PROSITE" id="PS51843"/>
    </source>
</evidence>
<feature type="region of interest" description="Disordered" evidence="13">
    <location>
        <begin position="1"/>
        <end position="26"/>
    </location>
</feature>
<keyword evidence="3 12" id="KW-0479">Metal-binding</keyword>
<dbReference type="InterPro" id="IPR001628">
    <property type="entry name" value="Znf_hrmn_rcpt"/>
</dbReference>
<dbReference type="AlphaFoldDB" id="A0A443RIU3"/>
<feature type="non-terminal residue" evidence="16">
    <location>
        <position position="1"/>
    </location>
</feature>
<dbReference type="GO" id="GO:0005634">
    <property type="term" value="C:nucleus"/>
    <property type="evidence" value="ECO:0007669"/>
    <property type="project" value="UniProtKB-SubCell"/>
</dbReference>
<keyword evidence="8 12" id="KW-0238">DNA-binding</keyword>
<evidence type="ECO:0000256" key="2">
    <source>
        <dbReference type="ARBA" id="ARBA00022665"/>
    </source>
</evidence>
<keyword evidence="5 12" id="KW-0862">Zinc</keyword>
<feature type="domain" description="NR LBD" evidence="15">
    <location>
        <begin position="161"/>
        <end position="410"/>
    </location>
</feature>
<dbReference type="InterPro" id="IPR001723">
    <property type="entry name" value="Nuclear_hrmn_rcpt"/>
</dbReference>
<evidence type="ECO:0000256" key="9">
    <source>
        <dbReference type="ARBA" id="ARBA00023163"/>
    </source>
</evidence>
<dbReference type="SMART" id="SM00430">
    <property type="entry name" value="HOLI"/>
    <property type="match status" value="1"/>
</dbReference>
<keyword evidence="6 12" id="KW-0805">Transcription regulation</keyword>
<evidence type="ECO:0000256" key="5">
    <source>
        <dbReference type="ARBA" id="ARBA00022833"/>
    </source>
</evidence>
<evidence type="ECO:0000256" key="3">
    <source>
        <dbReference type="ARBA" id="ARBA00022723"/>
    </source>
</evidence>
<dbReference type="SUPFAM" id="SSF57716">
    <property type="entry name" value="Glucocorticoid receptor-like (DNA-binding domain)"/>
    <property type="match status" value="1"/>
</dbReference>
<keyword evidence="11 12" id="KW-0539">Nucleus</keyword>
<name>A0A443RIU3_9ACAR</name>
<dbReference type="InterPro" id="IPR000536">
    <property type="entry name" value="Nucl_hrmn_rcpt_lig-bd"/>
</dbReference>
<dbReference type="Pfam" id="PF00104">
    <property type="entry name" value="Hormone_recep"/>
    <property type="match status" value="1"/>
</dbReference>
<dbReference type="EMBL" id="NCKU01000531">
    <property type="protein sequence ID" value="RWS15167.1"/>
    <property type="molecule type" value="Genomic_DNA"/>
</dbReference>
<dbReference type="PROSITE" id="PS51843">
    <property type="entry name" value="NR_LBD"/>
    <property type="match status" value="1"/>
</dbReference>
<dbReference type="PRINTS" id="PR00047">
    <property type="entry name" value="STROIDFINGER"/>
</dbReference>
<evidence type="ECO:0000259" key="14">
    <source>
        <dbReference type="PROSITE" id="PS51030"/>
    </source>
</evidence>
<dbReference type="Pfam" id="PF00105">
    <property type="entry name" value="zf-C4"/>
    <property type="match status" value="1"/>
</dbReference>
<dbReference type="STRING" id="1965070.A0A443RIU3"/>
<evidence type="ECO:0000256" key="7">
    <source>
        <dbReference type="ARBA" id="ARBA00023121"/>
    </source>
</evidence>
<dbReference type="SMART" id="SM00399">
    <property type="entry name" value="ZnF_C4"/>
    <property type="match status" value="1"/>
</dbReference>
<keyword evidence="10 12" id="KW-0675">Receptor</keyword>
<dbReference type="GO" id="GO:0005496">
    <property type="term" value="F:steroid binding"/>
    <property type="evidence" value="ECO:0007669"/>
    <property type="project" value="UniProtKB-KW"/>
</dbReference>
<dbReference type="GO" id="GO:0043565">
    <property type="term" value="F:sequence-specific DNA binding"/>
    <property type="evidence" value="ECO:0007669"/>
    <property type="project" value="InterPro"/>
</dbReference>
<dbReference type="InterPro" id="IPR013088">
    <property type="entry name" value="Znf_NHR/GATA"/>
</dbReference>
<dbReference type="InterPro" id="IPR050200">
    <property type="entry name" value="Nuclear_hormone_rcpt_NR3"/>
</dbReference>
<accession>A0A443RIU3</accession>
<dbReference type="PROSITE" id="PS00031">
    <property type="entry name" value="NUCLEAR_REC_DBD_1"/>
    <property type="match status" value="1"/>
</dbReference>
<evidence type="ECO:0000313" key="17">
    <source>
        <dbReference type="Proteomes" id="UP000285301"/>
    </source>
</evidence>
<evidence type="ECO:0000313" key="16">
    <source>
        <dbReference type="EMBL" id="RWS15167.1"/>
    </source>
</evidence>
<keyword evidence="17" id="KW-1185">Reference proteome</keyword>
<proteinExistence type="inferred from homology"/>
<reference evidence="16 17" key="1">
    <citation type="journal article" date="2018" name="Gigascience">
        <title>Genomes of trombidid mites reveal novel predicted allergens and laterally-transferred genes associated with secondary metabolism.</title>
        <authorList>
            <person name="Dong X."/>
            <person name="Chaisiri K."/>
            <person name="Xia D."/>
            <person name="Armstrong S.D."/>
            <person name="Fang Y."/>
            <person name="Donnelly M.J."/>
            <person name="Kadowaki T."/>
            <person name="McGarry J.W."/>
            <person name="Darby A.C."/>
            <person name="Makepeace B.L."/>
        </authorList>
    </citation>
    <scope>NUCLEOTIDE SEQUENCE [LARGE SCALE GENOMIC DNA]</scope>
    <source>
        <strain evidence="16">UoL-WK</strain>
    </source>
</reference>
<dbReference type="FunFam" id="3.30.50.10:FF:000139">
    <property type="entry name" value="Estrogen receptor beta a variant b"/>
    <property type="match status" value="1"/>
</dbReference>
<dbReference type="PANTHER" id="PTHR48092">
    <property type="entry name" value="KNIRPS-RELATED PROTEIN-RELATED"/>
    <property type="match status" value="1"/>
</dbReference>
<evidence type="ECO:0000256" key="12">
    <source>
        <dbReference type="RuleBase" id="RU004334"/>
    </source>
</evidence>
<organism evidence="16 17">
    <name type="scientific">Dinothrombium tinctorium</name>
    <dbReference type="NCBI Taxonomy" id="1965070"/>
    <lineage>
        <taxon>Eukaryota</taxon>
        <taxon>Metazoa</taxon>
        <taxon>Ecdysozoa</taxon>
        <taxon>Arthropoda</taxon>
        <taxon>Chelicerata</taxon>
        <taxon>Arachnida</taxon>
        <taxon>Acari</taxon>
        <taxon>Acariformes</taxon>
        <taxon>Trombidiformes</taxon>
        <taxon>Prostigmata</taxon>
        <taxon>Anystina</taxon>
        <taxon>Parasitengona</taxon>
        <taxon>Trombidioidea</taxon>
        <taxon>Trombidiidae</taxon>
        <taxon>Dinothrombium</taxon>
    </lineage>
</organism>
<comment type="similarity">
    <text evidence="1">Belongs to the nuclear hormone receptor family. NR3 subfamily.</text>
</comment>
<comment type="subcellular location">
    <subcellularLocation>
        <location evidence="12">Nucleus</location>
    </subcellularLocation>
</comment>
<gene>
    <name evidence="16" type="ORF">B4U79_04107</name>
</gene>
<evidence type="ECO:0000256" key="8">
    <source>
        <dbReference type="ARBA" id="ARBA00023125"/>
    </source>
</evidence>